<accession>A0AAV1H7D3</accession>
<evidence type="ECO:0008006" key="4">
    <source>
        <dbReference type="Google" id="ProtNLM"/>
    </source>
</evidence>
<dbReference type="AlphaFoldDB" id="A0AAV1H7D3"/>
<evidence type="ECO:0000313" key="3">
    <source>
        <dbReference type="Proteomes" id="UP001178508"/>
    </source>
</evidence>
<feature type="region of interest" description="Disordered" evidence="1">
    <location>
        <begin position="1"/>
        <end position="28"/>
    </location>
</feature>
<dbReference type="EMBL" id="OY660883">
    <property type="protein sequence ID" value="CAJ1081748.1"/>
    <property type="molecule type" value="Genomic_DNA"/>
</dbReference>
<keyword evidence="3" id="KW-1185">Reference proteome</keyword>
<proteinExistence type="predicted"/>
<dbReference type="Proteomes" id="UP001178508">
    <property type="component" value="Chromosome 20"/>
</dbReference>
<name>A0AAV1H7D3_XYRNO</name>
<sequence length="111" mass="12305">MLPHFKTCSSIQTGKSHRHAEGAITESTPEKTFADPITCWTLCPCVPGYRTDLHSSGPRSGPTDVQLKPAPAQKPAPGHHWTLPDADYTETWMTPSCSKTQLKNEDKDFIR</sequence>
<evidence type="ECO:0000256" key="1">
    <source>
        <dbReference type="SAM" id="MobiDB-lite"/>
    </source>
</evidence>
<gene>
    <name evidence="2" type="ORF">XNOV1_A004805</name>
</gene>
<organism evidence="2 3">
    <name type="scientific">Xyrichtys novacula</name>
    <name type="common">Pearly razorfish</name>
    <name type="synonym">Hemipteronotus novacula</name>
    <dbReference type="NCBI Taxonomy" id="13765"/>
    <lineage>
        <taxon>Eukaryota</taxon>
        <taxon>Metazoa</taxon>
        <taxon>Chordata</taxon>
        <taxon>Craniata</taxon>
        <taxon>Vertebrata</taxon>
        <taxon>Euteleostomi</taxon>
        <taxon>Actinopterygii</taxon>
        <taxon>Neopterygii</taxon>
        <taxon>Teleostei</taxon>
        <taxon>Neoteleostei</taxon>
        <taxon>Acanthomorphata</taxon>
        <taxon>Eupercaria</taxon>
        <taxon>Labriformes</taxon>
        <taxon>Labridae</taxon>
        <taxon>Xyrichtys</taxon>
    </lineage>
</organism>
<reference evidence="2" key="1">
    <citation type="submission" date="2023-08" db="EMBL/GenBank/DDBJ databases">
        <authorList>
            <person name="Alioto T."/>
            <person name="Alioto T."/>
            <person name="Gomez Garrido J."/>
        </authorList>
    </citation>
    <scope>NUCLEOTIDE SEQUENCE</scope>
</reference>
<protein>
    <recommendedName>
        <fullName evidence="4">Prolactin receptor</fullName>
    </recommendedName>
</protein>
<evidence type="ECO:0000313" key="2">
    <source>
        <dbReference type="EMBL" id="CAJ1081748.1"/>
    </source>
</evidence>
<feature type="region of interest" description="Disordered" evidence="1">
    <location>
        <begin position="53"/>
        <end position="84"/>
    </location>
</feature>